<dbReference type="CDD" id="cd04458">
    <property type="entry name" value="CSP_CDS"/>
    <property type="match status" value="1"/>
</dbReference>
<dbReference type="SMART" id="SM00357">
    <property type="entry name" value="CSP"/>
    <property type="match status" value="1"/>
</dbReference>
<protein>
    <submittedName>
        <fullName evidence="2">Cold shock domain-containing protein</fullName>
    </submittedName>
</protein>
<dbReference type="RefSeq" id="WP_149852129.1">
    <property type="nucleotide sequence ID" value="NZ_VUOB01000042.1"/>
</dbReference>
<sequence length="135" mass="14606">MVTGRVLRFDQVRGYGFIAPHSGGEDVFLHANDLVDEKHLVRPGAVVEFQVTGGDRGLKATGVRVVEQAAGVPAGQPHSVAEVGDGLCEVLPSAEFQQEITEVLIKADPTLTGAQILRVRQEFARLAEKYGWIEN</sequence>
<accession>A0A5B2X4R3</accession>
<comment type="caution">
    <text evidence="2">The sequence shown here is derived from an EMBL/GenBank/DDBJ whole genome shotgun (WGS) entry which is preliminary data.</text>
</comment>
<dbReference type="PROSITE" id="PS51857">
    <property type="entry name" value="CSD_2"/>
    <property type="match status" value="1"/>
</dbReference>
<dbReference type="AlphaFoldDB" id="A0A5B2X4R3"/>
<dbReference type="EMBL" id="VUOB01000042">
    <property type="protein sequence ID" value="KAA2258129.1"/>
    <property type="molecule type" value="Genomic_DNA"/>
</dbReference>
<feature type="domain" description="CSD" evidence="1">
    <location>
        <begin position="1"/>
        <end position="65"/>
    </location>
</feature>
<dbReference type="Gene3D" id="2.40.50.140">
    <property type="entry name" value="Nucleic acid-binding proteins"/>
    <property type="match status" value="1"/>
</dbReference>
<reference evidence="2 3" key="2">
    <citation type="submission" date="2019-09" db="EMBL/GenBank/DDBJ databases">
        <authorList>
            <person name="Jin C."/>
        </authorList>
    </citation>
    <scope>NUCLEOTIDE SEQUENCE [LARGE SCALE GENOMIC DNA]</scope>
    <source>
        <strain evidence="2 3">AN110305</strain>
    </source>
</reference>
<dbReference type="GO" id="GO:0003676">
    <property type="term" value="F:nucleic acid binding"/>
    <property type="evidence" value="ECO:0007669"/>
    <property type="project" value="InterPro"/>
</dbReference>
<keyword evidence="3" id="KW-1185">Reference proteome</keyword>
<dbReference type="Proteomes" id="UP000323454">
    <property type="component" value="Unassembled WGS sequence"/>
</dbReference>
<dbReference type="OrthoDB" id="4382049at2"/>
<evidence type="ECO:0000313" key="2">
    <source>
        <dbReference type="EMBL" id="KAA2258129.1"/>
    </source>
</evidence>
<dbReference type="Pfam" id="PF00313">
    <property type="entry name" value="CSD"/>
    <property type="match status" value="1"/>
</dbReference>
<evidence type="ECO:0000259" key="1">
    <source>
        <dbReference type="PROSITE" id="PS51857"/>
    </source>
</evidence>
<organism evidence="2 3">
    <name type="scientific">Solihabitans fulvus</name>
    <dbReference type="NCBI Taxonomy" id="1892852"/>
    <lineage>
        <taxon>Bacteria</taxon>
        <taxon>Bacillati</taxon>
        <taxon>Actinomycetota</taxon>
        <taxon>Actinomycetes</taxon>
        <taxon>Pseudonocardiales</taxon>
        <taxon>Pseudonocardiaceae</taxon>
        <taxon>Solihabitans</taxon>
    </lineage>
</organism>
<name>A0A5B2X4R3_9PSEU</name>
<gene>
    <name evidence="2" type="ORF">F0L68_24460</name>
</gene>
<proteinExistence type="predicted"/>
<dbReference type="PRINTS" id="PR00050">
    <property type="entry name" value="COLDSHOCK"/>
</dbReference>
<evidence type="ECO:0000313" key="3">
    <source>
        <dbReference type="Proteomes" id="UP000323454"/>
    </source>
</evidence>
<dbReference type="InterPro" id="IPR011129">
    <property type="entry name" value="CSD"/>
</dbReference>
<dbReference type="InterPro" id="IPR002059">
    <property type="entry name" value="CSP_DNA-bd"/>
</dbReference>
<reference evidence="2 3" key="1">
    <citation type="submission" date="2019-09" db="EMBL/GenBank/DDBJ databases">
        <title>Goodfellowia gen. nov., a new genus of the Pseudonocardineae related to Actinoalloteichus, containing Goodfellowia coeruleoviolacea gen. nov., comb. nov. gen. nov., comb. nov.</title>
        <authorList>
            <person name="Labeda D."/>
        </authorList>
    </citation>
    <scope>NUCLEOTIDE SEQUENCE [LARGE SCALE GENOMIC DNA]</scope>
    <source>
        <strain evidence="2 3">AN110305</strain>
    </source>
</reference>
<dbReference type="SUPFAM" id="SSF50249">
    <property type="entry name" value="Nucleic acid-binding proteins"/>
    <property type="match status" value="1"/>
</dbReference>
<dbReference type="InterPro" id="IPR012340">
    <property type="entry name" value="NA-bd_OB-fold"/>
</dbReference>